<dbReference type="HOGENOM" id="CLU_036645_1_0_1"/>
<accession>A0A015JXU4</accession>
<reference evidence="7 8" key="1">
    <citation type="submission" date="2014-02" db="EMBL/GenBank/DDBJ databases">
        <title>Single nucleus genome sequencing reveals high similarity among nuclei of an endomycorrhizal fungus.</title>
        <authorList>
            <person name="Lin K."/>
            <person name="Geurts R."/>
            <person name="Zhang Z."/>
            <person name="Limpens E."/>
            <person name="Saunders D.G."/>
            <person name="Mu D."/>
            <person name="Pang E."/>
            <person name="Cao H."/>
            <person name="Cha H."/>
            <person name="Lin T."/>
            <person name="Zhou Q."/>
            <person name="Shang Y."/>
            <person name="Li Y."/>
            <person name="Ivanov S."/>
            <person name="Sharma T."/>
            <person name="Velzen R.V."/>
            <person name="Ruijter N.D."/>
            <person name="Aanen D.K."/>
            <person name="Win J."/>
            <person name="Kamoun S."/>
            <person name="Bisseling T."/>
            <person name="Huang S."/>
        </authorList>
    </citation>
    <scope>NUCLEOTIDE SEQUENCE [LARGE SCALE GENOMIC DNA]</scope>
    <source>
        <strain evidence="8">DAOM197198w</strain>
    </source>
</reference>
<dbReference type="OrthoDB" id="425211at2759"/>
<dbReference type="InterPro" id="IPR040442">
    <property type="entry name" value="Pyrv_kinase-like_dom_sf"/>
</dbReference>
<evidence type="ECO:0000256" key="3">
    <source>
        <dbReference type="ARBA" id="ARBA00012618"/>
    </source>
</evidence>
<dbReference type="CDD" id="cd06557">
    <property type="entry name" value="KPHMT-like"/>
    <property type="match status" value="1"/>
</dbReference>
<dbReference type="PANTHER" id="PTHR20881:SF0">
    <property type="entry name" value="3-METHYL-2-OXOBUTANOATE HYDROXYMETHYLTRANSFERASE"/>
    <property type="match status" value="1"/>
</dbReference>
<evidence type="ECO:0000256" key="1">
    <source>
        <dbReference type="ARBA" id="ARBA00005033"/>
    </source>
</evidence>
<evidence type="ECO:0000256" key="4">
    <source>
        <dbReference type="ARBA" id="ARBA00022679"/>
    </source>
</evidence>
<evidence type="ECO:0000256" key="2">
    <source>
        <dbReference type="ARBA" id="ARBA00008676"/>
    </source>
</evidence>
<dbReference type="Proteomes" id="UP000022910">
    <property type="component" value="Unassembled WGS sequence"/>
</dbReference>
<keyword evidence="4 6" id="KW-0808">Transferase</keyword>
<dbReference type="EMBL" id="JEMT01015761">
    <property type="protein sequence ID" value="EXX72140.1"/>
    <property type="molecule type" value="Genomic_DNA"/>
</dbReference>
<dbReference type="FunFam" id="3.20.20.60:FF:000003">
    <property type="entry name" value="3-methyl-2-oxobutanoate hydroxymethyltransferase"/>
    <property type="match status" value="1"/>
</dbReference>
<comment type="similarity">
    <text evidence="2 6">Belongs to the PanB family.</text>
</comment>
<evidence type="ECO:0000256" key="6">
    <source>
        <dbReference type="RuleBase" id="RU362100"/>
    </source>
</evidence>
<dbReference type="SUPFAM" id="SSF51621">
    <property type="entry name" value="Phosphoenolpyruvate/pyruvate domain"/>
    <property type="match status" value="1"/>
</dbReference>
<keyword evidence="8" id="KW-1185">Reference proteome</keyword>
<dbReference type="InterPro" id="IPR015813">
    <property type="entry name" value="Pyrv/PenolPyrv_kinase-like_dom"/>
</dbReference>
<evidence type="ECO:0000313" key="7">
    <source>
        <dbReference type="EMBL" id="EXX72140.1"/>
    </source>
</evidence>
<dbReference type="STRING" id="1432141.A0A015JXU4"/>
<comment type="pathway">
    <text evidence="1 6">Cofactor biosynthesis; (R)-pantothenate biosynthesis; (R)-pantoate from 3-methyl-2-oxobutanoate: step 1/2.</text>
</comment>
<dbReference type="NCBIfam" id="TIGR00222">
    <property type="entry name" value="panB"/>
    <property type="match status" value="1"/>
</dbReference>
<evidence type="ECO:0000256" key="5">
    <source>
        <dbReference type="ARBA" id="ARBA00049172"/>
    </source>
</evidence>
<gene>
    <name evidence="7" type="ORF">RirG_072110</name>
</gene>
<dbReference type="OMA" id="VLVWTDM"/>
<dbReference type="GO" id="GO:0005739">
    <property type="term" value="C:mitochondrion"/>
    <property type="evidence" value="ECO:0007669"/>
    <property type="project" value="TreeGrafter"/>
</dbReference>
<proteinExistence type="inferred from homology"/>
<dbReference type="EC" id="2.1.2.11" evidence="3 6"/>
<dbReference type="InterPro" id="IPR003700">
    <property type="entry name" value="Pantoate_hydroxy_MeTrfase"/>
</dbReference>
<dbReference type="AlphaFoldDB" id="A0A015JXU4"/>
<comment type="catalytic activity">
    <reaction evidence="5 6">
        <text>(6R)-5,10-methylene-5,6,7,8-tetrahydrofolate + 3-methyl-2-oxobutanoate + H2O = 2-dehydropantoate + (6S)-5,6,7,8-tetrahydrofolate</text>
        <dbReference type="Rhea" id="RHEA:11824"/>
        <dbReference type="ChEBI" id="CHEBI:11561"/>
        <dbReference type="ChEBI" id="CHEBI:11851"/>
        <dbReference type="ChEBI" id="CHEBI:15377"/>
        <dbReference type="ChEBI" id="CHEBI:15636"/>
        <dbReference type="ChEBI" id="CHEBI:57453"/>
        <dbReference type="EC" id="2.1.2.11"/>
    </reaction>
</comment>
<keyword evidence="6" id="KW-0566">Pantothenate biosynthesis</keyword>
<sequence length="331" mass="36780">MKNFVSFRQKRLLNLGIKCFRQNIYCMKQFYSSKGVNASNPNRAKVTINTIQKLYKSKEPITVLTAHDYPTGLFVEKAGIEICLVGDSLGMVALGYQNTSPITMEEMLHHCRAVTRGAKSSFLVGDMPFGSYETSPTNALKNAIRFVKEGNMEGVKLEGGSEMLETIQKITRIGIPVMGHIGLTPQRQSSLGGYKLQGNTADKAKKLIEDAKSLQEAGCFAIVLEAIPEPIATCVTKILRIPTIGIGAGAGTNGQVLVQQDMLGIFDRFMPRFCKHYAKLDKIVTDAIKTYREEVKTGVFPAKEHSYPMEKEEYEKFIQFINENETSSLDK</sequence>
<evidence type="ECO:0000313" key="8">
    <source>
        <dbReference type="Proteomes" id="UP000022910"/>
    </source>
</evidence>
<dbReference type="GO" id="GO:0003864">
    <property type="term" value="F:3-methyl-2-oxobutanoate hydroxymethyltransferase activity"/>
    <property type="evidence" value="ECO:0007669"/>
    <property type="project" value="UniProtKB-EC"/>
</dbReference>
<dbReference type="Gene3D" id="3.20.20.60">
    <property type="entry name" value="Phosphoenolpyruvate-binding domains"/>
    <property type="match status" value="1"/>
</dbReference>
<comment type="function">
    <text evidence="6">Catalyzes the reversible reaction in which hydroxymethyl group from 5,10-methylenetetrahydrofolate is transferred onto alpha-ketoisovalerate to form ketopantoate.</text>
</comment>
<dbReference type="GO" id="GO:0015940">
    <property type="term" value="P:pantothenate biosynthetic process"/>
    <property type="evidence" value="ECO:0007669"/>
    <property type="project" value="UniProtKB-UniPathway"/>
</dbReference>
<dbReference type="PANTHER" id="PTHR20881">
    <property type="entry name" value="3-METHYL-2-OXOBUTANOATE HYDROXYMETHYLTRANSFERASE"/>
    <property type="match status" value="1"/>
</dbReference>
<name>A0A015JXU4_RHIIW</name>
<dbReference type="UniPathway" id="UPA00028">
    <property type="reaction ID" value="UER00003"/>
</dbReference>
<dbReference type="HAMAP" id="MF_00156">
    <property type="entry name" value="PanB"/>
    <property type="match status" value="1"/>
</dbReference>
<comment type="caution">
    <text evidence="7">The sequence shown here is derived from an EMBL/GenBank/DDBJ whole genome shotgun (WGS) entry which is preliminary data.</text>
</comment>
<dbReference type="Pfam" id="PF02548">
    <property type="entry name" value="Pantoate_transf"/>
    <property type="match status" value="1"/>
</dbReference>
<dbReference type="NCBIfam" id="NF001452">
    <property type="entry name" value="PRK00311.1"/>
    <property type="match status" value="1"/>
</dbReference>
<organism evidence="7 8">
    <name type="scientific">Rhizophagus irregularis (strain DAOM 197198w)</name>
    <name type="common">Glomus intraradices</name>
    <dbReference type="NCBI Taxonomy" id="1432141"/>
    <lineage>
        <taxon>Eukaryota</taxon>
        <taxon>Fungi</taxon>
        <taxon>Fungi incertae sedis</taxon>
        <taxon>Mucoromycota</taxon>
        <taxon>Glomeromycotina</taxon>
        <taxon>Glomeromycetes</taxon>
        <taxon>Glomerales</taxon>
        <taxon>Glomeraceae</taxon>
        <taxon>Rhizophagus</taxon>
    </lineage>
</organism>
<protein>
    <recommendedName>
        <fullName evidence="3 6">3-methyl-2-oxobutanoate hydroxymethyltransferase</fullName>
        <ecNumber evidence="3 6">2.1.2.11</ecNumber>
    </recommendedName>
</protein>
<dbReference type="GO" id="GO:0000287">
    <property type="term" value="F:magnesium ion binding"/>
    <property type="evidence" value="ECO:0007669"/>
    <property type="project" value="TreeGrafter"/>
</dbReference>